<keyword evidence="8 10" id="KW-0539">Nucleus</keyword>
<organism evidence="16 17">
    <name type="scientific">Dacryopinax primogenitus (strain DJM 731)</name>
    <name type="common">Brown rot fungus</name>
    <dbReference type="NCBI Taxonomy" id="1858805"/>
    <lineage>
        <taxon>Eukaryota</taxon>
        <taxon>Fungi</taxon>
        <taxon>Dikarya</taxon>
        <taxon>Basidiomycota</taxon>
        <taxon>Agaricomycotina</taxon>
        <taxon>Dacrymycetes</taxon>
        <taxon>Dacrymycetales</taxon>
        <taxon>Dacrymycetaceae</taxon>
        <taxon>Dacryopinax</taxon>
    </lineage>
</organism>
<comment type="catalytic activity">
    <reaction evidence="10">
        <text>N(6)-acetyl-L-lysyl-[histone] + H2O = L-lysyl-[histone] + acetate</text>
        <dbReference type="Rhea" id="RHEA:58196"/>
        <dbReference type="Rhea" id="RHEA-COMP:9845"/>
        <dbReference type="Rhea" id="RHEA-COMP:11338"/>
        <dbReference type="ChEBI" id="CHEBI:15377"/>
        <dbReference type="ChEBI" id="CHEBI:29969"/>
        <dbReference type="ChEBI" id="CHEBI:30089"/>
        <dbReference type="ChEBI" id="CHEBI:61930"/>
        <dbReference type="EC" id="3.5.1.98"/>
    </reaction>
</comment>
<comment type="subcellular location">
    <subcellularLocation>
        <location evidence="1 10">Nucleus</location>
    </subcellularLocation>
</comment>
<evidence type="ECO:0000256" key="9">
    <source>
        <dbReference type="ARBA" id="ARBA00061569"/>
    </source>
</evidence>
<evidence type="ECO:0000256" key="10">
    <source>
        <dbReference type="PIRNR" id="PIRNR037913"/>
    </source>
</evidence>
<keyword evidence="4 10" id="KW-0378">Hydrolase</keyword>
<evidence type="ECO:0000256" key="7">
    <source>
        <dbReference type="ARBA" id="ARBA00023163"/>
    </source>
</evidence>
<protein>
    <recommendedName>
        <fullName evidence="2 10">Histone deacetylase</fullName>
        <ecNumber evidence="2 10">3.5.1.98</ecNumber>
    </recommendedName>
</protein>
<evidence type="ECO:0000256" key="8">
    <source>
        <dbReference type="ARBA" id="ARBA00023242"/>
    </source>
</evidence>
<dbReference type="InterPro" id="IPR023696">
    <property type="entry name" value="Ureohydrolase_dom_sf"/>
</dbReference>
<dbReference type="GO" id="GO:0032221">
    <property type="term" value="C:Rpd3S complex"/>
    <property type="evidence" value="ECO:0007669"/>
    <property type="project" value="UniProtKB-ARBA"/>
</dbReference>
<evidence type="ECO:0000256" key="12">
    <source>
        <dbReference type="PIRSR" id="PIRSR037913-2"/>
    </source>
</evidence>
<feature type="compositionally biased region" description="Basic and acidic residues" evidence="14">
    <location>
        <begin position="389"/>
        <end position="400"/>
    </location>
</feature>
<dbReference type="InterPro" id="IPR000286">
    <property type="entry name" value="HDACs"/>
</dbReference>
<dbReference type="GO" id="GO:0070210">
    <property type="term" value="C:Rpd3L-Expanded complex"/>
    <property type="evidence" value="ECO:0007669"/>
    <property type="project" value="TreeGrafter"/>
</dbReference>
<keyword evidence="7 10" id="KW-0804">Transcription</keyword>
<feature type="binding site" evidence="12">
    <location>
        <position position="304"/>
    </location>
    <ligand>
        <name>substrate</name>
    </ligand>
</feature>
<dbReference type="EMBL" id="JH795855">
    <property type="protein sequence ID" value="EJU06634.1"/>
    <property type="molecule type" value="Genomic_DNA"/>
</dbReference>
<dbReference type="PRINTS" id="PR01270">
    <property type="entry name" value="HDASUPER"/>
</dbReference>
<evidence type="ECO:0000256" key="2">
    <source>
        <dbReference type="ARBA" id="ARBA00012111"/>
    </source>
</evidence>
<keyword evidence="5 10" id="KW-0156">Chromatin regulator</keyword>
<dbReference type="EC" id="3.5.1.98" evidence="2 10"/>
<feature type="region of interest" description="Disordered" evidence="14">
    <location>
        <begin position="381"/>
        <end position="404"/>
    </location>
</feature>
<keyword evidence="6 10" id="KW-0805">Transcription regulation</keyword>
<accession>M5GC76</accession>
<feature type="binding site" evidence="13">
    <location>
        <position position="177"/>
    </location>
    <ligand>
        <name>a divalent metal cation</name>
        <dbReference type="ChEBI" id="CHEBI:60240"/>
    </ligand>
</feature>
<proteinExistence type="inferred from homology"/>
<evidence type="ECO:0000256" key="1">
    <source>
        <dbReference type="ARBA" id="ARBA00004123"/>
    </source>
</evidence>
<dbReference type="GeneID" id="63689662"/>
<gene>
    <name evidence="16" type="ORF">DACRYDRAFT_44684</name>
</gene>
<feature type="binding site" evidence="13">
    <location>
        <position position="265"/>
    </location>
    <ligand>
        <name>a divalent metal cation</name>
        <dbReference type="ChEBI" id="CHEBI:60240"/>
    </ligand>
</feature>
<feature type="binding site" evidence="12">
    <location>
        <position position="100"/>
    </location>
    <ligand>
        <name>substrate</name>
    </ligand>
</feature>
<dbReference type="Proteomes" id="UP000030653">
    <property type="component" value="Unassembled WGS sequence"/>
</dbReference>
<feature type="binding site" evidence="13">
    <location>
        <position position="179"/>
    </location>
    <ligand>
        <name>a divalent metal cation</name>
        <dbReference type="ChEBI" id="CHEBI:60240"/>
    </ligand>
</feature>
<dbReference type="GO" id="GO:0031507">
    <property type="term" value="P:heterochromatin formation"/>
    <property type="evidence" value="ECO:0007669"/>
    <property type="project" value="TreeGrafter"/>
</dbReference>
<sequence length="444" mass="49920">MDDLQLPHTPRRVSYFYDPDVGGFAYPYQHPMKPHRMRMAHALIGSYGMLGRMQVVRPRRANELDLTRFHTDEYIQFLKTITAENYMEWTANKKFCQTDDCPPWDGLFDFATLTAGSSISAAHSLVTGHSDIAIAWAGGLHHAKRTEASGFCYVNDIVLGILELLRVHARVLYVDIDIHHGDGVEEAFYTTDRVMTCSFHKFGDFFPGTGTVSDIGKGRGKGYAVNFPCRDGFTDEKFVEYFKAVVGKIMEWFRPGAVVLQGGADSLAGDKLGVFNLSMHGHAACAAYVRTFNVPLMMVGGGGYTVKNVARTWTYETAVAIGCQTQISPDLPNNEYLEWFGPRYKLEVLRNNMEDYNSSEYLEATKEKIFENLRGLPHAPSAPMARNSEGAERKVWKGDDWSDEDSDIDDLDKRISGTLLVFPLCGKFGSWSFLYFRAIARQAH</sequence>
<keyword evidence="3" id="KW-0678">Repressor</keyword>
<evidence type="ECO:0000313" key="17">
    <source>
        <dbReference type="Proteomes" id="UP000030653"/>
    </source>
</evidence>
<dbReference type="FunFam" id="3.40.800.20:FF:000001">
    <property type="entry name" value="Histone deacetylase"/>
    <property type="match status" value="1"/>
</dbReference>
<keyword evidence="17" id="KW-1185">Reference proteome</keyword>
<evidence type="ECO:0000256" key="11">
    <source>
        <dbReference type="PIRSR" id="PIRSR037913-1"/>
    </source>
</evidence>
<evidence type="ECO:0000256" key="13">
    <source>
        <dbReference type="PIRSR" id="PIRSR037913-3"/>
    </source>
</evidence>
<dbReference type="PRINTS" id="PR01271">
    <property type="entry name" value="HISDACETLASE"/>
</dbReference>
<dbReference type="InterPro" id="IPR003084">
    <property type="entry name" value="HDAC_I/II"/>
</dbReference>
<evidence type="ECO:0000256" key="14">
    <source>
        <dbReference type="SAM" id="MobiDB-lite"/>
    </source>
</evidence>
<feature type="binding site" evidence="12">
    <location>
        <position position="150"/>
    </location>
    <ligand>
        <name>substrate</name>
    </ligand>
</feature>
<dbReference type="PANTHER" id="PTHR10625:SF2">
    <property type="entry name" value="HISTONE DEACETYLASE"/>
    <property type="match status" value="1"/>
</dbReference>
<dbReference type="RefSeq" id="XP_040633528.1">
    <property type="nucleotide sequence ID" value="XM_040774600.1"/>
</dbReference>
<dbReference type="Pfam" id="PF00850">
    <property type="entry name" value="Hist_deacetyl"/>
    <property type="match status" value="1"/>
</dbReference>
<dbReference type="Gene3D" id="3.40.800.20">
    <property type="entry name" value="Histone deacetylase domain"/>
    <property type="match status" value="1"/>
</dbReference>
<feature type="active site" description="Proton acceptor" evidence="11">
    <location>
        <position position="142"/>
    </location>
</feature>
<dbReference type="OMA" id="RCHTDEY"/>
<feature type="domain" description="Histone deacetylase" evidence="15">
    <location>
        <begin position="30"/>
        <end position="319"/>
    </location>
</feature>
<name>M5GC76_DACPD</name>
<dbReference type="InterPro" id="IPR023801">
    <property type="entry name" value="His_deacetylse_dom"/>
</dbReference>
<evidence type="ECO:0000259" key="15">
    <source>
        <dbReference type="Pfam" id="PF00850"/>
    </source>
</evidence>
<reference evidence="16 17" key="1">
    <citation type="journal article" date="2012" name="Science">
        <title>The Paleozoic origin of enzymatic lignin decomposition reconstructed from 31 fungal genomes.</title>
        <authorList>
            <person name="Floudas D."/>
            <person name="Binder M."/>
            <person name="Riley R."/>
            <person name="Barry K."/>
            <person name="Blanchette R.A."/>
            <person name="Henrissat B."/>
            <person name="Martinez A.T."/>
            <person name="Otillar R."/>
            <person name="Spatafora J.W."/>
            <person name="Yadav J.S."/>
            <person name="Aerts A."/>
            <person name="Benoit I."/>
            <person name="Boyd A."/>
            <person name="Carlson A."/>
            <person name="Copeland A."/>
            <person name="Coutinho P.M."/>
            <person name="de Vries R.P."/>
            <person name="Ferreira P."/>
            <person name="Findley K."/>
            <person name="Foster B."/>
            <person name="Gaskell J."/>
            <person name="Glotzer D."/>
            <person name="Gorecki P."/>
            <person name="Heitman J."/>
            <person name="Hesse C."/>
            <person name="Hori C."/>
            <person name="Igarashi K."/>
            <person name="Jurgens J.A."/>
            <person name="Kallen N."/>
            <person name="Kersten P."/>
            <person name="Kohler A."/>
            <person name="Kuees U."/>
            <person name="Kumar T.K.A."/>
            <person name="Kuo A."/>
            <person name="LaButti K."/>
            <person name="Larrondo L.F."/>
            <person name="Lindquist E."/>
            <person name="Ling A."/>
            <person name="Lombard V."/>
            <person name="Lucas S."/>
            <person name="Lundell T."/>
            <person name="Martin R."/>
            <person name="McLaughlin D.J."/>
            <person name="Morgenstern I."/>
            <person name="Morin E."/>
            <person name="Murat C."/>
            <person name="Nagy L.G."/>
            <person name="Nolan M."/>
            <person name="Ohm R.A."/>
            <person name="Patyshakuliyeva A."/>
            <person name="Rokas A."/>
            <person name="Ruiz-Duenas F.J."/>
            <person name="Sabat G."/>
            <person name="Salamov A."/>
            <person name="Samejima M."/>
            <person name="Schmutz J."/>
            <person name="Slot J.C."/>
            <person name="St John F."/>
            <person name="Stenlid J."/>
            <person name="Sun H."/>
            <person name="Sun S."/>
            <person name="Syed K."/>
            <person name="Tsang A."/>
            <person name="Wiebenga A."/>
            <person name="Young D."/>
            <person name="Pisabarro A."/>
            <person name="Eastwood D.C."/>
            <person name="Martin F."/>
            <person name="Cullen D."/>
            <person name="Grigoriev I.V."/>
            <person name="Hibbett D.S."/>
        </authorList>
    </citation>
    <scope>NUCLEOTIDE SEQUENCE [LARGE SCALE GENOMIC DNA]</scope>
    <source>
        <strain evidence="16 17">DJM-731 SS1</strain>
    </source>
</reference>
<evidence type="ECO:0000313" key="16">
    <source>
        <dbReference type="EMBL" id="EJU06634.1"/>
    </source>
</evidence>
<dbReference type="PANTHER" id="PTHR10625">
    <property type="entry name" value="HISTONE DEACETYLASE HDAC1-RELATED"/>
    <property type="match status" value="1"/>
</dbReference>
<dbReference type="GO" id="GO:0046872">
    <property type="term" value="F:metal ion binding"/>
    <property type="evidence" value="ECO:0007669"/>
    <property type="project" value="UniProtKB-KW"/>
</dbReference>
<dbReference type="SUPFAM" id="SSF52768">
    <property type="entry name" value="Arginase/deacetylase"/>
    <property type="match status" value="1"/>
</dbReference>
<dbReference type="STRING" id="1858805.M5GC76"/>
<dbReference type="GO" id="GO:0141221">
    <property type="term" value="F:histone deacetylase activity, hydrolytic mechanism"/>
    <property type="evidence" value="ECO:0007669"/>
    <property type="project" value="UniProtKB-EC"/>
</dbReference>
<dbReference type="InterPro" id="IPR037138">
    <property type="entry name" value="His_deacetylse_dom_sf"/>
</dbReference>
<evidence type="ECO:0000256" key="6">
    <source>
        <dbReference type="ARBA" id="ARBA00023015"/>
    </source>
</evidence>
<dbReference type="OrthoDB" id="1918432at2759"/>
<comment type="similarity">
    <text evidence="9 10">Belongs to the histone deacetylase family. HD Type 1 subfamily.</text>
</comment>
<evidence type="ECO:0000256" key="3">
    <source>
        <dbReference type="ARBA" id="ARBA00022491"/>
    </source>
</evidence>
<evidence type="ECO:0000256" key="5">
    <source>
        <dbReference type="ARBA" id="ARBA00022853"/>
    </source>
</evidence>
<dbReference type="PIRSF" id="PIRSF037913">
    <property type="entry name" value="His_deacetylse_1"/>
    <property type="match status" value="1"/>
</dbReference>
<dbReference type="AlphaFoldDB" id="M5GC76"/>
<keyword evidence="13" id="KW-0479">Metal-binding</keyword>
<dbReference type="HOGENOM" id="CLU_007727_7_4_1"/>
<evidence type="ECO:0000256" key="4">
    <source>
        <dbReference type="ARBA" id="ARBA00022801"/>
    </source>
</evidence>